<evidence type="ECO:0000256" key="5">
    <source>
        <dbReference type="ARBA" id="ARBA00023049"/>
    </source>
</evidence>
<keyword evidence="3 6" id="KW-0378">Hydrolase</keyword>
<accession>L8H4W2</accession>
<protein>
    <submittedName>
        <fullName evidence="8">Mitochondrial metalloendopeptidase, putative</fullName>
    </submittedName>
</protein>
<sequence length="283" mass="32647">MRTFWSQVQKEVKKRPKRLAFAVGLLLAIPLGGYGYWQYYQDIVPHSGRRRMMDVSREEEQRMGLASFHLLKQQYKDQILPENHELVLAVKRIGRRIIEQTDLQGLHWEFLVIQSDEMNAFVLPGGKVCVFTGILSVTQDEYGLATVLGHEVGHVVARHGAEKWSKMRWERALGWLTAILIAREEPGWLINQFLTLFLALPFSRKFEHEADFIGLMLMAEAGYDPTNAVDLWIRFSAASPSMLKYLSTHPPNADRIVLLKRWMPQALDQYHKHTRPQATAVIV</sequence>
<dbReference type="RefSeq" id="XP_004342315.1">
    <property type="nucleotide sequence ID" value="XM_004342266.1"/>
</dbReference>
<evidence type="ECO:0000256" key="3">
    <source>
        <dbReference type="ARBA" id="ARBA00022801"/>
    </source>
</evidence>
<dbReference type="Proteomes" id="UP000011083">
    <property type="component" value="Unassembled WGS sequence"/>
</dbReference>
<dbReference type="AlphaFoldDB" id="L8H4W2"/>
<dbReference type="PANTHER" id="PTHR22726">
    <property type="entry name" value="METALLOENDOPEPTIDASE OMA1"/>
    <property type="match status" value="1"/>
</dbReference>
<comment type="similarity">
    <text evidence="6">Belongs to the peptidase M48 family.</text>
</comment>
<dbReference type="KEGG" id="acan:ACA1_116770"/>
<dbReference type="CDD" id="cd07331">
    <property type="entry name" value="M48C_Oma1_like"/>
    <property type="match status" value="1"/>
</dbReference>
<evidence type="ECO:0000313" key="9">
    <source>
        <dbReference type="Proteomes" id="UP000011083"/>
    </source>
</evidence>
<keyword evidence="1 6" id="KW-0645">Protease</keyword>
<keyword evidence="4 6" id="KW-0862">Zinc</keyword>
<dbReference type="GO" id="GO:0005743">
    <property type="term" value="C:mitochondrial inner membrane"/>
    <property type="evidence" value="ECO:0007669"/>
    <property type="project" value="TreeGrafter"/>
</dbReference>
<dbReference type="InterPro" id="IPR001915">
    <property type="entry name" value="Peptidase_M48"/>
</dbReference>
<name>L8H4W2_ACACF</name>
<feature type="domain" description="Peptidase M48" evidence="7">
    <location>
        <begin position="90"/>
        <end position="262"/>
    </location>
</feature>
<evidence type="ECO:0000313" key="8">
    <source>
        <dbReference type="EMBL" id="ELR20205.1"/>
    </source>
</evidence>
<dbReference type="GO" id="GO:0004222">
    <property type="term" value="F:metalloendopeptidase activity"/>
    <property type="evidence" value="ECO:0007669"/>
    <property type="project" value="InterPro"/>
</dbReference>
<evidence type="ECO:0000256" key="2">
    <source>
        <dbReference type="ARBA" id="ARBA00022723"/>
    </source>
</evidence>
<dbReference type="PANTHER" id="PTHR22726:SF1">
    <property type="entry name" value="METALLOENDOPEPTIDASE OMA1, MITOCHONDRIAL"/>
    <property type="match status" value="1"/>
</dbReference>
<dbReference type="OrthoDB" id="7464992at2759"/>
<evidence type="ECO:0000256" key="4">
    <source>
        <dbReference type="ARBA" id="ARBA00022833"/>
    </source>
</evidence>
<dbReference type="GO" id="GO:0034982">
    <property type="term" value="P:mitochondrial protein processing"/>
    <property type="evidence" value="ECO:0007669"/>
    <property type="project" value="TreeGrafter"/>
</dbReference>
<dbReference type="Pfam" id="PF01435">
    <property type="entry name" value="Peptidase_M48"/>
    <property type="match status" value="1"/>
</dbReference>
<keyword evidence="9" id="KW-1185">Reference proteome</keyword>
<dbReference type="GO" id="GO:0006515">
    <property type="term" value="P:protein quality control for misfolded or incompletely synthesized proteins"/>
    <property type="evidence" value="ECO:0007669"/>
    <property type="project" value="TreeGrafter"/>
</dbReference>
<organism evidence="8 9">
    <name type="scientific">Acanthamoeba castellanii (strain ATCC 30010 / Neff)</name>
    <dbReference type="NCBI Taxonomy" id="1257118"/>
    <lineage>
        <taxon>Eukaryota</taxon>
        <taxon>Amoebozoa</taxon>
        <taxon>Discosea</taxon>
        <taxon>Longamoebia</taxon>
        <taxon>Centramoebida</taxon>
        <taxon>Acanthamoebidae</taxon>
        <taxon>Acanthamoeba</taxon>
    </lineage>
</organism>
<dbReference type="STRING" id="1257118.L8H4W2"/>
<keyword evidence="5 6" id="KW-0482">Metalloprotease</keyword>
<dbReference type="GeneID" id="14921051"/>
<gene>
    <name evidence="8" type="ORF">ACA1_116770</name>
</gene>
<proteinExistence type="inferred from homology"/>
<dbReference type="GO" id="GO:0046872">
    <property type="term" value="F:metal ion binding"/>
    <property type="evidence" value="ECO:0007669"/>
    <property type="project" value="UniProtKB-KW"/>
</dbReference>
<dbReference type="VEuPathDB" id="AmoebaDB:ACA1_116770"/>
<dbReference type="OMA" id="QWEVNLI"/>
<reference evidence="8 9" key="1">
    <citation type="journal article" date="2013" name="Genome Biol.">
        <title>Genome of Acanthamoeba castellanii highlights extensive lateral gene transfer and early evolution of tyrosine kinase signaling.</title>
        <authorList>
            <person name="Clarke M."/>
            <person name="Lohan A.J."/>
            <person name="Liu B."/>
            <person name="Lagkouvardos I."/>
            <person name="Roy S."/>
            <person name="Zafar N."/>
            <person name="Bertelli C."/>
            <person name="Schilde C."/>
            <person name="Kianianmomeni A."/>
            <person name="Burglin T.R."/>
            <person name="Frech C."/>
            <person name="Turcotte B."/>
            <person name="Kopec K.O."/>
            <person name="Synnott J.M."/>
            <person name="Choo C."/>
            <person name="Paponov I."/>
            <person name="Finkler A."/>
            <person name="Soon Heng Tan C."/>
            <person name="Hutchins A.P."/>
            <person name="Weinmeier T."/>
            <person name="Rattei T."/>
            <person name="Chu J.S."/>
            <person name="Gimenez G."/>
            <person name="Irimia M."/>
            <person name="Rigden D.J."/>
            <person name="Fitzpatrick D.A."/>
            <person name="Lorenzo-Morales J."/>
            <person name="Bateman A."/>
            <person name="Chiu C.H."/>
            <person name="Tang P."/>
            <person name="Hegemann P."/>
            <person name="Fromm H."/>
            <person name="Raoult D."/>
            <person name="Greub G."/>
            <person name="Miranda-Saavedra D."/>
            <person name="Chen N."/>
            <person name="Nash P."/>
            <person name="Ginger M.L."/>
            <person name="Horn M."/>
            <person name="Schaap P."/>
            <person name="Caler L."/>
            <person name="Loftus B."/>
        </authorList>
    </citation>
    <scope>NUCLEOTIDE SEQUENCE [LARGE SCALE GENOMIC DNA]</scope>
    <source>
        <strain evidence="8 9">Neff</strain>
    </source>
</reference>
<dbReference type="EMBL" id="KB007926">
    <property type="protein sequence ID" value="ELR20205.1"/>
    <property type="molecule type" value="Genomic_DNA"/>
</dbReference>
<evidence type="ECO:0000256" key="6">
    <source>
        <dbReference type="RuleBase" id="RU003983"/>
    </source>
</evidence>
<evidence type="ECO:0000256" key="1">
    <source>
        <dbReference type="ARBA" id="ARBA00022670"/>
    </source>
</evidence>
<comment type="cofactor">
    <cofactor evidence="6">
        <name>Zn(2+)</name>
        <dbReference type="ChEBI" id="CHEBI:29105"/>
    </cofactor>
    <text evidence="6">Binds 1 zinc ion per subunit.</text>
</comment>
<dbReference type="Gene3D" id="3.30.2010.10">
    <property type="entry name" value="Metalloproteases ('zincins'), catalytic domain"/>
    <property type="match status" value="1"/>
</dbReference>
<evidence type="ECO:0000259" key="7">
    <source>
        <dbReference type="Pfam" id="PF01435"/>
    </source>
</evidence>
<keyword evidence="2" id="KW-0479">Metal-binding</keyword>
<dbReference type="InterPro" id="IPR051156">
    <property type="entry name" value="Mito/Outer_Membr_Metalloprot"/>
</dbReference>